<gene>
    <name evidence="2" type="ORF">FD22_GL000993</name>
</gene>
<dbReference type="AlphaFoldDB" id="A0A0R1F5W6"/>
<protein>
    <submittedName>
        <fullName evidence="2">Acetyltransferase</fullName>
    </submittedName>
</protein>
<dbReference type="InterPro" id="IPR000182">
    <property type="entry name" value="GNAT_dom"/>
</dbReference>
<evidence type="ECO:0000259" key="1">
    <source>
        <dbReference type="PROSITE" id="PS51186"/>
    </source>
</evidence>
<dbReference type="PATRIC" id="fig|913848.6.peg.1025"/>
<comment type="caution">
    <text evidence="2">The sequence shown here is derived from an EMBL/GenBank/DDBJ whole genome shotgun (WGS) entry which is preliminary data.</text>
</comment>
<dbReference type="EMBL" id="AZCN01000025">
    <property type="protein sequence ID" value="KRK17196.1"/>
    <property type="molecule type" value="Genomic_DNA"/>
</dbReference>
<dbReference type="GO" id="GO:0016747">
    <property type="term" value="F:acyltransferase activity, transferring groups other than amino-acyl groups"/>
    <property type="evidence" value="ECO:0007669"/>
    <property type="project" value="InterPro"/>
</dbReference>
<dbReference type="RefSeq" id="WP_010010038.1">
    <property type="nucleotide sequence ID" value="NZ_AZCN01000025.1"/>
</dbReference>
<dbReference type="GeneID" id="65917032"/>
<accession>A0A0R1F5W6</accession>
<feature type="domain" description="N-acetyltransferase" evidence="1">
    <location>
        <begin position="4"/>
        <end position="150"/>
    </location>
</feature>
<dbReference type="SUPFAM" id="SSF55729">
    <property type="entry name" value="Acyl-CoA N-acyltransferases (Nat)"/>
    <property type="match status" value="1"/>
</dbReference>
<dbReference type="eggNOG" id="COG0456">
    <property type="taxonomic scope" value="Bacteria"/>
</dbReference>
<reference evidence="2 3" key="1">
    <citation type="journal article" date="2015" name="Genome Announc.">
        <title>Expanding the biotechnology potential of lactobacilli through comparative genomics of 213 strains and associated genera.</title>
        <authorList>
            <person name="Sun Z."/>
            <person name="Harris H.M."/>
            <person name="McCann A."/>
            <person name="Guo C."/>
            <person name="Argimon S."/>
            <person name="Zhang W."/>
            <person name="Yang X."/>
            <person name="Jeffery I.B."/>
            <person name="Cooney J.C."/>
            <person name="Kagawa T.F."/>
            <person name="Liu W."/>
            <person name="Song Y."/>
            <person name="Salvetti E."/>
            <person name="Wrobel A."/>
            <person name="Rasinkangas P."/>
            <person name="Parkhill J."/>
            <person name="Rea M.C."/>
            <person name="O'Sullivan O."/>
            <person name="Ritari J."/>
            <person name="Douillard F.P."/>
            <person name="Paul Ross R."/>
            <person name="Yang R."/>
            <person name="Briner A.E."/>
            <person name="Felis G.E."/>
            <person name="de Vos W.M."/>
            <person name="Barrangou R."/>
            <person name="Klaenhammer T.R."/>
            <person name="Caufield P.W."/>
            <person name="Cui Y."/>
            <person name="Zhang H."/>
            <person name="O'Toole P.W."/>
        </authorList>
    </citation>
    <scope>NUCLEOTIDE SEQUENCE [LARGE SCALE GENOMIC DNA]</scope>
    <source>
        <strain evidence="2 3">DSM 20001</strain>
    </source>
</reference>
<proteinExistence type="predicted"/>
<evidence type="ECO:0000313" key="2">
    <source>
        <dbReference type="EMBL" id="KRK17196.1"/>
    </source>
</evidence>
<evidence type="ECO:0000313" key="3">
    <source>
        <dbReference type="Proteomes" id="UP000051181"/>
    </source>
</evidence>
<dbReference type="Pfam" id="PF00583">
    <property type="entry name" value="Acetyltransf_1"/>
    <property type="match status" value="1"/>
</dbReference>
<sequence>MAELTIKLATGARTAYQNLLLIGDDAAEVVASYLDQGQLYLLQRDKLTIGVALVIPQNKQVVELKNLGLLPQQQHHGYGKWFVQQLLKLLREQGYQTCIVGTANSSIANIRFYQRVGFRMDRIKHDFFATYPQPIYENKLQAIDMLMFKQEL</sequence>
<keyword evidence="2" id="KW-0808">Transferase</keyword>
<organism evidence="2 3">
    <name type="scientific">Loigolactobacillus coryniformis subsp. coryniformis KCTC 3167 = DSM 20001</name>
    <dbReference type="NCBI Taxonomy" id="913848"/>
    <lineage>
        <taxon>Bacteria</taxon>
        <taxon>Bacillati</taxon>
        <taxon>Bacillota</taxon>
        <taxon>Bacilli</taxon>
        <taxon>Lactobacillales</taxon>
        <taxon>Lactobacillaceae</taxon>
        <taxon>Loigolactobacillus</taxon>
    </lineage>
</organism>
<dbReference type="Gene3D" id="3.40.630.30">
    <property type="match status" value="1"/>
</dbReference>
<dbReference type="PROSITE" id="PS51186">
    <property type="entry name" value="GNAT"/>
    <property type="match status" value="1"/>
</dbReference>
<name>A0A0R1F5W6_9LACO</name>
<dbReference type="InterPro" id="IPR016181">
    <property type="entry name" value="Acyl_CoA_acyltransferase"/>
</dbReference>
<dbReference type="Proteomes" id="UP000051181">
    <property type="component" value="Unassembled WGS sequence"/>
</dbReference>